<dbReference type="InterPro" id="IPR036390">
    <property type="entry name" value="WH_DNA-bd_sf"/>
</dbReference>
<dbReference type="SUPFAM" id="SSF46785">
    <property type="entry name" value="Winged helix' DNA-binding domain"/>
    <property type="match status" value="1"/>
</dbReference>
<dbReference type="NCBIfam" id="TIGR00738">
    <property type="entry name" value="rrf2_super"/>
    <property type="match status" value="1"/>
</dbReference>
<evidence type="ECO:0000256" key="1">
    <source>
        <dbReference type="ARBA" id="ARBA00023125"/>
    </source>
</evidence>
<comment type="caution">
    <text evidence="2">The sequence shown here is derived from an EMBL/GenBank/DDBJ whole genome shotgun (WGS) entry which is preliminary data.</text>
</comment>
<dbReference type="RefSeq" id="WP_037236656.1">
    <property type="nucleotide sequence ID" value="NZ_JAEMUK010000010.1"/>
</dbReference>
<organism evidence="2 3">
    <name type="scientific">Rhodomicrobium udaipurense</name>
    <dbReference type="NCBI Taxonomy" id="1202716"/>
    <lineage>
        <taxon>Bacteria</taxon>
        <taxon>Pseudomonadati</taxon>
        <taxon>Pseudomonadota</taxon>
        <taxon>Alphaproteobacteria</taxon>
        <taxon>Hyphomicrobiales</taxon>
        <taxon>Hyphomicrobiaceae</taxon>
        <taxon>Rhodomicrobium</taxon>
    </lineage>
</organism>
<evidence type="ECO:0000313" key="3">
    <source>
        <dbReference type="Proteomes" id="UP000623250"/>
    </source>
</evidence>
<dbReference type="Gene3D" id="1.10.10.10">
    <property type="entry name" value="Winged helix-like DNA-binding domain superfamily/Winged helix DNA-binding domain"/>
    <property type="match status" value="1"/>
</dbReference>
<dbReference type="InterPro" id="IPR000944">
    <property type="entry name" value="Tscrpt_reg_Rrf2"/>
</dbReference>
<dbReference type="PROSITE" id="PS01332">
    <property type="entry name" value="HTH_RRF2_1"/>
    <property type="match status" value="1"/>
</dbReference>
<keyword evidence="3" id="KW-1185">Reference proteome</keyword>
<evidence type="ECO:0000313" key="2">
    <source>
        <dbReference type="EMBL" id="MBJ7543030.1"/>
    </source>
</evidence>
<dbReference type="PANTHER" id="PTHR33221:SF5">
    <property type="entry name" value="HTH-TYPE TRANSCRIPTIONAL REGULATOR ISCR"/>
    <property type="match status" value="1"/>
</dbReference>
<dbReference type="PROSITE" id="PS51197">
    <property type="entry name" value="HTH_RRF2_2"/>
    <property type="match status" value="1"/>
</dbReference>
<dbReference type="GO" id="GO:0005829">
    <property type="term" value="C:cytosol"/>
    <property type="evidence" value="ECO:0007669"/>
    <property type="project" value="TreeGrafter"/>
</dbReference>
<dbReference type="GO" id="GO:0003677">
    <property type="term" value="F:DNA binding"/>
    <property type="evidence" value="ECO:0007669"/>
    <property type="project" value="UniProtKB-KW"/>
</dbReference>
<dbReference type="GO" id="GO:0003700">
    <property type="term" value="F:DNA-binding transcription factor activity"/>
    <property type="evidence" value="ECO:0007669"/>
    <property type="project" value="TreeGrafter"/>
</dbReference>
<dbReference type="EMBL" id="JAEMUK010000010">
    <property type="protein sequence ID" value="MBJ7543030.1"/>
    <property type="molecule type" value="Genomic_DNA"/>
</dbReference>
<dbReference type="PANTHER" id="PTHR33221">
    <property type="entry name" value="WINGED HELIX-TURN-HELIX TRANSCRIPTIONAL REGULATOR, RRF2 FAMILY"/>
    <property type="match status" value="1"/>
</dbReference>
<dbReference type="Pfam" id="PF02082">
    <property type="entry name" value="Rrf2"/>
    <property type="match status" value="1"/>
</dbReference>
<protein>
    <submittedName>
        <fullName evidence="2">Rrf2 family transcriptional regulator</fullName>
    </submittedName>
</protein>
<sequence>MLLSTKGRYAVMAIVEVARQNDARPLALSDISLRLDLSLAYLEQLFMKLRRKGIVQSVRGPGGGYILARNADAISIGEVMAAVDEPVRMTRCEPGDKAGCVASKRCSTHDLWLALGTHIERFLADATVADVLTGRFSGAEVVAFPGDDALRVVSKAEA</sequence>
<dbReference type="InterPro" id="IPR030489">
    <property type="entry name" value="TR_Rrf2-type_CS"/>
</dbReference>
<gene>
    <name evidence="2" type="ORF">JDN41_05605</name>
</gene>
<dbReference type="AlphaFoldDB" id="A0A8I1GC02"/>
<keyword evidence="1" id="KW-0238">DNA-binding</keyword>
<accession>A0A8I1GC02</accession>
<name>A0A8I1GC02_9HYPH</name>
<dbReference type="InterPro" id="IPR036388">
    <property type="entry name" value="WH-like_DNA-bd_sf"/>
</dbReference>
<dbReference type="Proteomes" id="UP000623250">
    <property type="component" value="Unassembled WGS sequence"/>
</dbReference>
<proteinExistence type="predicted"/>
<reference evidence="2 3" key="1">
    <citation type="submission" date="2020-12" db="EMBL/GenBank/DDBJ databases">
        <title>Revised draft genomes of Rhodomicrobium vannielii ATCC 17100 and Rhodomicrobium udaipurense JA643.</title>
        <authorList>
            <person name="Conners E.M."/>
            <person name="Davenport E.J."/>
            <person name="Bose A."/>
        </authorList>
    </citation>
    <scope>NUCLEOTIDE SEQUENCE [LARGE SCALE GENOMIC DNA]</scope>
    <source>
        <strain evidence="2 3">JA643</strain>
    </source>
</reference>